<evidence type="ECO:0000313" key="2">
    <source>
        <dbReference type="Proteomes" id="UP000821865"/>
    </source>
</evidence>
<protein>
    <submittedName>
        <fullName evidence="1">Uncharacterized protein</fullName>
    </submittedName>
</protein>
<keyword evidence="2" id="KW-1185">Reference proteome</keyword>
<comment type="caution">
    <text evidence="1">The sequence shown here is derived from an EMBL/GenBank/DDBJ whole genome shotgun (WGS) entry which is preliminary data.</text>
</comment>
<sequence>MTPTPVSLRCSDGQNERPVDKCWGIPVFAALSTLIITLPGSYMAVLFVFFVDDYNVSRERASWPQNSLTMATHVSGLLVAALQRRISVANIAILGALLASLGVIASAFAREVIWMSISLGVMYGLGIGMFMASCGYPYPYALRQVQGYRLDARIRCMGAGNKSNESGPTAFVEPVLAEDILPSRKHSFQQEGSRAFATSPLPFSARLAFYVFLVATVAGDYSGVSFNTTIVDYAVDKGIDVGVATHLVEFGAVGHLLGRIFIMPLSDWAPISRLPLFASSYALEAICALIVPHIGSSFGQIVTLRVAETTITGFSTAIRGILLAQYMGVDRLASCMGLYGLVMIPVSLGSASIIGFFRDTMGSYDGFYRMLAALNTVVAVLLGMFLVFDWTRTKRRGSQSSENSLTHVTIGRGMHSEQRC</sequence>
<gene>
    <name evidence="1" type="ORF">HPB49_011399</name>
</gene>
<dbReference type="Proteomes" id="UP000821865">
    <property type="component" value="Chromosome 3"/>
</dbReference>
<accession>A0ACB8D530</accession>
<reference evidence="1" key="1">
    <citation type="submission" date="2020-05" db="EMBL/GenBank/DDBJ databases">
        <title>Large-scale comparative analyses of tick genomes elucidate their genetic diversity and vector capacities.</title>
        <authorList>
            <person name="Jia N."/>
            <person name="Wang J."/>
            <person name="Shi W."/>
            <person name="Du L."/>
            <person name="Sun Y."/>
            <person name="Zhan W."/>
            <person name="Jiang J."/>
            <person name="Wang Q."/>
            <person name="Zhang B."/>
            <person name="Ji P."/>
            <person name="Sakyi L.B."/>
            <person name="Cui X."/>
            <person name="Yuan T."/>
            <person name="Jiang B."/>
            <person name="Yang W."/>
            <person name="Lam T.T.-Y."/>
            <person name="Chang Q."/>
            <person name="Ding S."/>
            <person name="Wang X."/>
            <person name="Zhu J."/>
            <person name="Ruan X."/>
            <person name="Zhao L."/>
            <person name="Wei J."/>
            <person name="Que T."/>
            <person name="Du C."/>
            <person name="Cheng J."/>
            <person name="Dai P."/>
            <person name="Han X."/>
            <person name="Huang E."/>
            <person name="Gao Y."/>
            <person name="Liu J."/>
            <person name="Shao H."/>
            <person name="Ye R."/>
            <person name="Li L."/>
            <person name="Wei W."/>
            <person name="Wang X."/>
            <person name="Wang C."/>
            <person name="Yang T."/>
            <person name="Huo Q."/>
            <person name="Li W."/>
            <person name="Guo W."/>
            <person name="Chen H."/>
            <person name="Zhou L."/>
            <person name="Ni X."/>
            <person name="Tian J."/>
            <person name="Zhou Y."/>
            <person name="Sheng Y."/>
            <person name="Liu T."/>
            <person name="Pan Y."/>
            <person name="Xia L."/>
            <person name="Li J."/>
            <person name="Zhao F."/>
            <person name="Cao W."/>
        </authorList>
    </citation>
    <scope>NUCLEOTIDE SEQUENCE</scope>
    <source>
        <strain evidence="1">Dsil-2018</strain>
    </source>
</reference>
<evidence type="ECO:0000313" key="1">
    <source>
        <dbReference type="EMBL" id="KAH7959483.1"/>
    </source>
</evidence>
<name>A0ACB8D530_DERSI</name>
<dbReference type="EMBL" id="CM023472">
    <property type="protein sequence ID" value="KAH7959483.1"/>
    <property type="molecule type" value="Genomic_DNA"/>
</dbReference>
<organism evidence="1 2">
    <name type="scientific">Dermacentor silvarum</name>
    <name type="common">Tick</name>
    <dbReference type="NCBI Taxonomy" id="543639"/>
    <lineage>
        <taxon>Eukaryota</taxon>
        <taxon>Metazoa</taxon>
        <taxon>Ecdysozoa</taxon>
        <taxon>Arthropoda</taxon>
        <taxon>Chelicerata</taxon>
        <taxon>Arachnida</taxon>
        <taxon>Acari</taxon>
        <taxon>Parasitiformes</taxon>
        <taxon>Ixodida</taxon>
        <taxon>Ixodoidea</taxon>
        <taxon>Ixodidae</taxon>
        <taxon>Rhipicephalinae</taxon>
        <taxon>Dermacentor</taxon>
    </lineage>
</organism>
<proteinExistence type="predicted"/>